<gene>
    <name evidence="1" type="ORF">DCO56_03980</name>
</gene>
<dbReference type="GO" id="GO:0005886">
    <property type="term" value="C:plasma membrane"/>
    <property type="evidence" value="ECO:0007669"/>
    <property type="project" value="TreeGrafter"/>
</dbReference>
<dbReference type="OrthoDB" id="710171at2"/>
<evidence type="ECO:0000313" key="1">
    <source>
        <dbReference type="EMBL" id="PUV26129.1"/>
    </source>
</evidence>
<reference evidence="1 2" key="1">
    <citation type="submission" date="2018-04" db="EMBL/GenBank/DDBJ databases">
        <title>Sphingobacterium sp. M46 Genome.</title>
        <authorList>
            <person name="Cheng J."/>
            <person name="Li Y."/>
        </authorList>
    </citation>
    <scope>NUCLEOTIDE SEQUENCE [LARGE SCALE GENOMIC DNA]</scope>
    <source>
        <strain evidence="1 2">M46</strain>
    </source>
</reference>
<name>A0A363NZ99_9SPHI</name>
<dbReference type="AlphaFoldDB" id="A0A363NZ99"/>
<dbReference type="Gene3D" id="3.40.50.300">
    <property type="entry name" value="P-loop containing nucleotide triphosphate hydrolases"/>
    <property type="match status" value="1"/>
</dbReference>
<keyword evidence="2" id="KW-1185">Reference proteome</keyword>
<dbReference type="GO" id="GO:0042626">
    <property type="term" value="F:ATPase-coupled transmembrane transporter activity"/>
    <property type="evidence" value="ECO:0007669"/>
    <property type="project" value="TreeGrafter"/>
</dbReference>
<dbReference type="PANTHER" id="PTHR24222:SF74">
    <property type="entry name" value="ATP-DEPENDENT LIPID A-CORE FLIPPASE"/>
    <property type="match status" value="1"/>
</dbReference>
<dbReference type="InterPro" id="IPR039421">
    <property type="entry name" value="Type_1_exporter"/>
</dbReference>
<evidence type="ECO:0000313" key="2">
    <source>
        <dbReference type="Proteomes" id="UP000250831"/>
    </source>
</evidence>
<dbReference type="PANTHER" id="PTHR24222">
    <property type="entry name" value="ABC TRANSPORTER B FAMILY"/>
    <property type="match status" value="1"/>
</dbReference>
<dbReference type="Proteomes" id="UP000250831">
    <property type="component" value="Unassembled WGS sequence"/>
</dbReference>
<accession>A0A363NZ99</accession>
<dbReference type="SUPFAM" id="SSF52540">
    <property type="entry name" value="P-loop containing nucleoside triphosphate hydrolases"/>
    <property type="match status" value="1"/>
</dbReference>
<comment type="caution">
    <text evidence="1">The sequence shown here is derived from an EMBL/GenBank/DDBJ whole genome shotgun (WGS) entry which is preliminary data.</text>
</comment>
<dbReference type="InterPro" id="IPR027417">
    <property type="entry name" value="P-loop_NTPase"/>
</dbReference>
<dbReference type="EMBL" id="QCXX01000001">
    <property type="protein sequence ID" value="PUV26129.1"/>
    <property type="molecule type" value="Genomic_DNA"/>
</dbReference>
<sequence>MQKKNINLELSLTDDIDMHLIPDSIYNNIKVGNPLASKLDVIYAAEKAMVLDFAWEFPKGLDTFVHDERYPLSVEQKQQINLARIYLKNTQNTTSGIDISSSDVF</sequence>
<evidence type="ECO:0008006" key="3">
    <source>
        <dbReference type="Google" id="ProtNLM"/>
    </source>
</evidence>
<dbReference type="RefSeq" id="WP_108632419.1">
    <property type="nucleotide sequence ID" value="NZ_QCXX01000001.1"/>
</dbReference>
<proteinExistence type="predicted"/>
<protein>
    <recommendedName>
        <fullName evidence="3">ABC transporter ATP-binding protein</fullName>
    </recommendedName>
</protein>
<organism evidence="1 2">
    <name type="scientific">Sphingobacterium athyrii</name>
    <dbReference type="NCBI Taxonomy" id="2152717"/>
    <lineage>
        <taxon>Bacteria</taxon>
        <taxon>Pseudomonadati</taxon>
        <taxon>Bacteroidota</taxon>
        <taxon>Sphingobacteriia</taxon>
        <taxon>Sphingobacteriales</taxon>
        <taxon>Sphingobacteriaceae</taxon>
        <taxon>Sphingobacterium</taxon>
    </lineage>
</organism>